<dbReference type="GO" id="GO:0006508">
    <property type="term" value="P:proteolysis"/>
    <property type="evidence" value="ECO:0007669"/>
    <property type="project" value="InterPro"/>
</dbReference>
<dbReference type="InterPro" id="IPR001969">
    <property type="entry name" value="Aspartic_peptidase_AS"/>
</dbReference>
<accession>A0A0F9NGB7</accession>
<sequence>MLKGLQLAFLTLVFSSTLCAEQLRIYSIPMVTNRCRMPVVEVKINGEKAVFVVDTGATITHLDPFTLKHALKNGQMATLDLGQIRMRIKVNEIKLDAAISKCGAINGVIGNDVLRSFSRVIFDFGNQKIVLEK</sequence>
<dbReference type="AlphaFoldDB" id="A0A0F9NGB7"/>
<dbReference type="GO" id="GO:0004190">
    <property type="term" value="F:aspartic-type endopeptidase activity"/>
    <property type="evidence" value="ECO:0007669"/>
    <property type="project" value="InterPro"/>
</dbReference>
<dbReference type="SUPFAM" id="SSF50630">
    <property type="entry name" value="Acid proteases"/>
    <property type="match status" value="1"/>
</dbReference>
<dbReference type="EMBL" id="LAZR01008177">
    <property type="protein sequence ID" value="KKM80462.1"/>
    <property type="molecule type" value="Genomic_DNA"/>
</dbReference>
<dbReference type="PROSITE" id="PS00141">
    <property type="entry name" value="ASP_PROTEASE"/>
    <property type="match status" value="1"/>
</dbReference>
<dbReference type="Gene3D" id="2.40.70.10">
    <property type="entry name" value="Acid Proteases"/>
    <property type="match status" value="1"/>
</dbReference>
<name>A0A0F9NGB7_9ZZZZ</name>
<dbReference type="InterPro" id="IPR021109">
    <property type="entry name" value="Peptidase_aspartic_dom_sf"/>
</dbReference>
<gene>
    <name evidence="1" type="ORF">LCGC14_1339620</name>
</gene>
<organism evidence="1">
    <name type="scientific">marine sediment metagenome</name>
    <dbReference type="NCBI Taxonomy" id="412755"/>
    <lineage>
        <taxon>unclassified sequences</taxon>
        <taxon>metagenomes</taxon>
        <taxon>ecological metagenomes</taxon>
    </lineage>
</organism>
<evidence type="ECO:0000313" key="1">
    <source>
        <dbReference type="EMBL" id="KKM80462.1"/>
    </source>
</evidence>
<evidence type="ECO:0008006" key="2">
    <source>
        <dbReference type="Google" id="ProtNLM"/>
    </source>
</evidence>
<reference evidence="1" key="1">
    <citation type="journal article" date="2015" name="Nature">
        <title>Complex archaea that bridge the gap between prokaryotes and eukaryotes.</title>
        <authorList>
            <person name="Spang A."/>
            <person name="Saw J.H."/>
            <person name="Jorgensen S.L."/>
            <person name="Zaremba-Niedzwiedzka K."/>
            <person name="Martijn J."/>
            <person name="Lind A.E."/>
            <person name="van Eijk R."/>
            <person name="Schleper C."/>
            <person name="Guy L."/>
            <person name="Ettema T.J."/>
        </authorList>
    </citation>
    <scope>NUCLEOTIDE SEQUENCE</scope>
</reference>
<proteinExistence type="predicted"/>
<protein>
    <recommendedName>
        <fullName evidence="2">Peptidase A2 domain-containing protein</fullName>
    </recommendedName>
</protein>
<comment type="caution">
    <text evidence="1">The sequence shown here is derived from an EMBL/GenBank/DDBJ whole genome shotgun (WGS) entry which is preliminary data.</text>
</comment>